<sequence>MFEKLEVFQMSQAMARHAALREGAVATNIANADTPGYRAKDVVSFVDSYRTEHAQPMRATRPGHLGANGSYTVSVIKDPTPDSTSPDGNGVSIEDEMVKAVDVKRQHDRALAIYKSSLNVLRASLGRG</sequence>
<dbReference type="OrthoDB" id="9788334at2"/>
<dbReference type="NCBIfam" id="NF009270">
    <property type="entry name" value="PRK12627.1"/>
    <property type="match status" value="1"/>
</dbReference>
<organism evidence="2 3">
    <name type="scientific">Rhodobacter capsulatus</name>
    <name type="common">Rhodopseudomonas capsulata</name>
    <dbReference type="NCBI Taxonomy" id="1061"/>
    <lineage>
        <taxon>Bacteria</taxon>
        <taxon>Pseudomonadati</taxon>
        <taxon>Pseudomonadota</taxon>
        <taxon>Alphaproteobacteria</taxon>
        <taxon>Rhodobacterales</taxon>
        <taxon>Rhodobacter group</taxon>
        <taxon>Rhodobacter</taxon>
    </lineage>
</organism>
<accession>A0A0Q0QYF2</accession>
<evidence type="ECO:0000313" key="2">
    <source>
        <dbReference type="EMBL" id="SDE60428.1"/>
    </source>
</evidence>
<protein>
    <submittedName>
        <fullName evidence="2">Flagellar basal-body rod protein FlgB</fullName>
    </submittedName>
</protein>
<evidence type="ECO:0000256" key="1">
    <source>
        <dbReference type="SAM" id="MobiDB-lite"/>
    </source>
</evidence>
<dbReference type="EMBL" id="FNAY01000002">
    <property type="protein sequence ID" value="SDE60428.1"/>
    <property type="molecule type" value="Genomic_DNA"/>
</dbReference>
<dbReference type="RefSeq" id="WP_055210280.1">
    <property type="nucleotide sequence ID" value="NZ_CP061202.1"/>
</dbReference>
<reference evidence="2 3" key="1">
    <citation type="submission" date="2016-10" db="EMBL/GenBank/DDBJ databases">
        <authorList>
            <person name="de Groot N.N."/>
        </authorList>
    </citation>
    <scope>NUCLEOTIDE SEQUENCE [LARGE SCALE GENOMIC DNA]</scope>
    <source>
        <strain evidence="3">DSM 938 / 37b4</strain>
    </source>
</reference>
<proteinExistence type="predicted"/>
<dbReference type="AlphaFoldDB" id="A0A0Q0QYF2"/>
<feature type="region of interest" description="Disordered" evidence="1">
    <location>
        <begin position="55"/>
        <end position="92"/>
    </location>
</feature>
<keyword evidence="2" id="KW-0969">Cilium</keyword>
<evidence type="ECO:0000313" key="3">
    <source>
        <dbReference type="Proteomes" id="UP000183812"/>
    </source>
</evidence>
<keyword evidence="2" id="KW-0282">Flagellum</keyword>
<keyword evidence="2" id="KW-0966">Cell projection</keyword>
<gene>
    <name evidence="2" type="ORF">SAMN04244550_00707</name>
</gene>
<name>A0A0Q0QYF2_RHOCA</name>
<dbReference type="Proteomes" id="UP000183812">
    <property type="component" value="Unassembled WGS sequence"/>
</dbReference>